<name>A0A3N2D077_9ACTN</name>
<evidence type="ECO:0000259" key="2">
    <source>
        <dbReference type="PROSITE" id="PS50965"/>
    </source>
</evidence>
<evidence type="ECO:0000256" key="1">
    <source>
        <dbReference type="SAM" id="MobiDB-lite"/>
    </source>
</evidence>
<feature type="region of interest" description="Disordered" evidence="1">
    <location>
        <begin position="79"/>
        <end position="101"/>
    </location>
</feature>
<evidence type="ECO:0000313" key="3">
    <source>
        <dbReference type="EMBL" id="ROR93058.1"/>
    </source>
</evidence>
<protein>
    <submittedName>
        <fullName evidence="3">Nuclease-like protein</fullName>
    </submittedName>
</protein>
<dbReference type="PROSITE" id="PS50965">
    <property type="entry name" value="NERD"/>
    <property type="match status" value="1"/>
</dbReference>
<dbReference type="RefSeq" id="WP_211332614.1">
    <property type="nucleotide sequence ID" value="NZ_RKHO01000001.1"/>
</dbReference>
<sequence length="313" mass="33981">MTAEAELGPAVPHDGPAIVVRWKRFGHDRLYVKGVDDLDLGYWDLKTDEPHPARPEWLGVVTEAVTTWKRTAPARNVTPSTVSVVREPEAPPAPVLDAPSTAVPDRPWVDLATNLPAEGIREIAVAAHQAAPVKSVLARVLGVHTEERGWRIGADGEEKVAAKLAKVAARDPRWRFLHSIPVGTRGSDIDHLAIGPGGVFTINSKHHPGSKIWVGGNTFLVDGHKQPYVRNSRHEAERAARLLSAGAGFAVPVDGMVVTVNAGDFVVKAQPTGVHVVQRIQVATWLLRLGPTLDDAQIEAIYEVARRSTTWRD</sequence>
<comment type="caution">
    <text evidence="3">The sequence shown here is derived from an EMBL/GenBank/DDBJ whole genome shotgun (WGS) entry which is preliminary data.</text>
</comment>
<gene>
    <name evidence="3" type="ORF">EDD33_3963</name>
</gene>
<accession>A0A3N2D077</accession>
<keyword evidence="4" id="KW-1185">Reference proteome</keyword>
<feature type="domain" description="NERD" evidence="2">
    <location>
        <begin position="152"/>
        <end position="266"/>
    </location>
</feature>
<reference evidence="3 4" key="1">
    <citation type="submission" date="2018-11" db="EMBL/GenBank/DDBJ databases">
        <title>Sequencing the genomes of 1000 actinobacteria strains.</title>
        <authorList>
            <person name="Klenk H.-P."/>
        </authorList>
    </citation>
    <scope>NUCLEOTIDE SEQUENCE [LARGE SCALE GENOMIC DNA]</scope>
    <source>
        <strain evidence="3 4">DSM 12652</strain>
    </source>
</reference>
<dbReference type="InterPro" id="IPR011528">
    <property type="entry name" value="NERD"/>
</dbReference>
<evidence type="ECO:0000313" key="4">
    <source>
        <dbReference type="Proteomes" id="UP000281738"/>
    </source>
</evidence>
<dbReference type="EMBL" id="RKHO01000001">
    <property type="protein sequence ID" value="ROR93058.1"/>
    <property type="molecule type" value="Genomic_DNA"/>
</dbReference>
<dbReference type="AlphaFoldDB" id="A0A3N2D077"/>
<dbReference type="Pfam" id="PF08378">
    <property type="entry name" value="NERD"/>
    <property type="match status" value="1"/>
</dbReference>
<proteinExistence type="predicted"/>
<organism evidence="3 4">
    <name type="scientific">Nocardioides aurantiacus</name>
    <dbReference type="NCBI Taxonomy" id="86796"/>
    <lineage>
        <taxon>Bacteria</taxon>
        <taxon>Bacillati</taxon>
        <taxon>Actinomycetota</taxon>
        <taxon>Actinomycetes</taxon>
        <taxon>Propionibacteriales</taxon>
        <taxon>Nocardioidaceae</taxon>
        <taxon>Nocardioides</taxon>
    </lineage>
</organism>
<dbReference type="Proteomes" id="UP000281738">
    <property type="component" value="Unassembled WGS sequence"/>
</dbReference>